<gene>
    <name evidence="2" type="ORF">VC83_03505</name>
</gene>
<evidence type="ECO:0008006" key="3">
    <source>
        <dbReference type="Google" id="ProtNLM"/>
    </source>
</evidence>
<feature type="region of interest" description="Disordered" evidence="1">
    <location>
        <begin position="47"/>
        <end position="91"/>
    </location>
</feature>
<dbReference type="PANTHER" id="PTHR47425">
    <property type="entry name" value="FARB-RELATED"/>
    <property type="match status" value="1"/>
</dbReference>
<feature type="compositionally biased region" description="Polar residues" evidence="1">
    <location>
        <begin position="47"/>
        <end position="76"/>
    </location>
</feature>
<dbReference type="CDD" id="cd12148">
    <property type="entry name" value="fungal_TF_MHR"/>
    <property type="match status" value="1"/>
</dbReference>
<evidence type="ECO:0000313" key="2">
    <source>
        <dbReference type="EMBL" id="OAF60754.1"/>
    </source>
</evidence>
<dbReference type="PANTHER" id="PTHR47425:SF2">
    <property type="entry name" value="FARB-RELATED"/>
    <property type="match status" value="1"/>
</dbReference>
<dbReference type="GeneID" id="36286581"/>
<dbReference type="AlphaFoldDB" id="A0A177AHV0"/>
<dbReference type="eggNOG" id="ENOG502TB0Y">
    <property type="taxonomic scope" value="Eukaryota"/>
</dbReference>
<dbReference type="Proteomes" id="UP000077154">
    <property type="component" value="Unassembled WGS sequence"/>
</dbReference>
<dbReference type="EMBL" id="KV441391">
    <property type="protein sequence ID" value="OAF60754.1"/>
    <property type="molecule type" value="Genomic_DNA"/>
</dbReference>
<name>A0A177AHV0_9PEZI</name>
<dbReference type="VEuPathDB" id="FungiDB:GMDG_05837"/>
<dbReference type="RefSeq" id="XP_024326035.1">
    <property type="nucleotide sequence ID" value="XM_024467151.1"/>
</dbReference>
<reference evidence="2" key="1">
    <citation type="submission" date="2016-03" db="EMBL/GenBank/DDBJ databases">
        <title>Updated assembly of Pseudogymnoascus destructans, the fungus causing white-nose syndrome of bats.</title>
        <authorList>
            <person name="Palmer J.M."/>
            <person name="Drees K.P."/>
            <person name="Foster J.T."/>
            <person name="Lindner D.L."/>
        </authorList>
    </citation>
    <scope>NUCLEOTIDE SEQUENCE [LARGE SCALE GENOMIC DNA]</scope>
    <source>
        <strain evidence="2">20631-21</strain>
    </source>
</reference>
<protein>
    <recommendedName>
        <fullName evidence="3">Transcription factor domain-containing protein</fullName>
    </recommendedName>
</protein>
<organism evidence="2">
    <name type="scientific">Pseudogymnoascus destructans</name>
    <dbReference type="NCBI Taxonomy" id="655981"/>
    <lineage>
        <taxon>Eukaryota</taxon>
        <taxon>Fungi</taxon>
        <taxon>Dikarya</taxon>
        <taxon>Ascomycota</taxon>
        <taxon>Pezizomycotina</taxon>
        <taxon>Leotiomycetes</taxon>
        <taxon>Thelebolales</taxon>
        <taxon>Thelebolaceae</taxon>
        <taxon>Pseudogymnoascus</taxon>
    </lineage>
</organism>
<accession>A0A177AHV0</accession>
<proteinExistence type="predicted"/>
<dbReference type="InterPro" id="IPR052761">
    <property type="entry name" value="Fungal_Detox/Toxin_TFs"/>
</dbReference>
<evidence type="ECO:0000256" key="1">
    <source>
        <dbReference type="SAM" id="MobiDB-lite"/>
    </source>
</evidence>
<dbReference type="OrthoDB" id="5041285at2759"/>
<sequence length="564" mass="63758">MASKTFEEALAAAERFAEGENVGKRGPWDELASWYWGLWDELSSTISPDGQDGHGTQHNTMYNTEHNIDSGSSAMTESMSQGMGYGSGQEQPIPDIWPGIDEMEGLGQDNPFNLPPKFFRDELVILYFKHVHPLCPAFDEVEFHNAYYRRGDMAFLKNITLVEFQALLFAGAMHLNHEQICKTKYASIIECHSHLFEAARKTYHASAKESPISRARAAILLSFWSPFSAEEQSNCYWVDQAFIHARAAILQELDYAHIFVSPGRRKIIWWCCQLRNSMLAFALRRINRLHTEPLTQIIVTPEDFGMESAEPCFMSPISKTLSIDNFVKQCELSRVMARIMMFQGSLGYAKYNDKRRNVDVNEIMEVISFHSEVTALRGDFEFSLDISQKMSMDRCDVPCQLSKIIADSVIAVLYFPYTHLNPYNYTLPASKFIEGAVQEVMDSASRIARSAEDLLSQSDNNSIPLALGAYITFPIVLKLTLLGDTRKPSDSAIDLQEMRSLMRVLYILKSRFSGGQFVSNVIDAVIKRVVHGDDDNEPGQLLSLLHDAAGYIQEDVDRELVTIT</sequence>